<feature type="transmembrane region" description="Helical" evidence="6">
    <location>
        <begin position="50"/>
        <end position="70"/>
    </location>
</feature>
<dbReference type="Proteomes" id="UP000199060">
    <property type="component" value="Unassembled WGS sequence"/>
</dbReference>
<dbReference type="PROSITE" id="PS50850">
    <property type="entry name" value="MFS"/>
    <property type="match status" value="1"/>
</dbReference>
<evidence type="ECO:0000256" key="3">
    <source>
        <dbReference type="ARBA" id="ARBA00022692"/>
    </source>
</evidence>
<dbReference type="Pfam" id="PF07690">
    <property type="entry name" value="MFS_1"/>
    <property type="match status" value="1"/>
</dbReference>
<proteinExistence type="predicted"/>
<feature type="transmembrane region" description="Helical" evidence="6">
    <location>
        <begin position="379"/>
        <end position="400"/>
    </location>
</feature>
<feature type="transmembrane region" description="Helical" evidence="6">
    <location>
        <begin position="143"/>
        <end position="164"/>
    </location>
</feature>
<dbReference type="InterPro" id="IPR020846">
    <property type="entry name" value="MFS_dom"/>
</dbReference>
<name>A0A1G6RL55_9BACT</name>
<reference evidence="9" key="1">
    <citation type="submission" date="2016-10" db="EMBL/GenBank/DDBJ databases">
        <authorList>
            <person name="Varghese N."/>
            <person name="Submissions S."/>
        </authorList>
    </citation>
    <scope>NUCLEOTIDE SEQUENCE [LARGE SCALE GENOMIC DNA]</scope>
    <source>
        <strain evidence="9">DSM 23095</strain>
    </source>
</reference>
<dbReference type="Gene3D" id="1.20.1250.20">
    <property type="entry name" value="MFS general substrate transporter like domains"/>
    <property type="match status" value="1"/>
</dbReference>
<dbReference type="InterPro" id="IPR036259">
    <property type="entry name" value="MFS_trans_sf"/>
</dbReference>
<feature type="transmembrane region" description="Helical" evidence="6">
    <location>
        <begin position="12"/>
        <end position="30"/>
    </location>
</feature>
<dbReference type="GO" id="GO:0016020">
    <property type="term" value="C:membrane"/>
    <property type="evidence" value="ECO:0007669"/>
    <property type="project" value="UniProtKB-SubCell"/>
</dbReference>
<dbReference type="SUPFAM" id="SSF103473">
    <property type="entry name" value="MFS general substrate transporter"/>
    <property type="match status" value="1"/>
</dbReference>
<keyword evidence="5 6" id="KW-0472">Membrane</keyword>
<evidence type="ECO:0000313" key="9">
    <source>
        <dbReference type="Proteomes" id="UP000199060"/>
    </source>
</evidence>
<dbReference type="InterPro" id="IPR011701">
    <property type="entry name" value="MFS"/>
</dbReference>
<organism evidence="8 9">
    <name type="scientific">Algoriphagus faecimaris</name>
    <dbReference type="NCBI Taxonomy" id="686796"/>
    <lineage>
        <taxon>Bacteria</taxon>
        <taxon>Pseudomonadati</taxon>
        <taxon>Bacteroidota</taxon>
        <taxon>Cytophagia</taxon>
        <taxon>Cytophagales</taxon>
        <taxon>Cyclobacteriaceae</taxon>
        <taxon>Algoriphagus</taxon>
    </lineage>
</organism>
<evidence type="ECO:0000313" key="8">
    <source>
        <dbReference type="EMBL" id="SDD05400.1"/>
    </source>
</evidence>
<evidence type="ECO:0000256" key="2">
    <source>
        <dbReference type="ARBA" id="ARBA00022448"/>
    </source>
</evidence>
<feature type="transmembrane region" description="Helical" evidence="6">
    <location>
        <begin position="184"/>
        <end position="202"/>
    </location>
</feature>
<feature type="transmembrane region" description="Helical" evidence="6">
    <location>
        <begin position="105"/>
        <end position="123"/>
    </location>
</feature>
<comment type="subcellular location">
    <subcellularLocation>
        <location evidence="1">Membrane</location>
        <topology evidence="1">Multi-pass membrane protein</topology>
    </subcellularLocation>
</comment>
<feature type="transmembrane region" description="Helical" evidence="6">
    <location>
        <begin position="246"/>
        <end position="264"/>
    </location>
</feature>
<dbReference type="PANTHER" id="PTHR19432:SF35">
    <property type="entry name" value="SOLUTE CARRIER FAMILY 45 MEMBER 3 ISOFORM X1"/>
    <property type="match status" value="1"/>
</dbReference>
<feature type="transmembrane region" description="Helical" evidence="6">
    <location>
        <begin position="412"/>
        <end position="433"/>
    </location>
</feature>
<feature type="transmembrane region" description="Helical" evidence="6">
    <location>
        <begin position="290"/>
        <end position="312"/>
    </location>
</feature>
<evidence type="ECO:0000256" key="1">
    <source>
        <dbReference type="ARBA" id="ARBA00004141"/>
    </source>
</evidence>
<evidence type="ECO:0000256" key="4">
    <source>
        <dbReference type="ARBA" id="ARBA00022989"/>
    </source>
</evidence>
<dbReference type="PANTHER" id="PTHR19432">
    <property type="entry name" value="SUGAR TRANSPORTER"/>
    <property type="match status" value="1"/>
</dbReference>
<protein>
    <submittedName>
        <fullName evidence="8">Maltose/moltooligosaccharide transporter</fullName>
    </submittedName>
</protein>
<dbReference type="EMBL" id="FNAC01000013">
    <property type="protein sequence ID" value="SDD05400.1"/>
    <property type="molecule type" value="Genomic_DNA"/>
</dbReference>
<feature type="transmembrane region" description="Helical" evidence="6">
    <location>
        <begin position="321"/>
        <end position="339"/>
    </location>
</feature>
<keyword evidence="2" id="KW-0813">Transport</keyword>
<sequence>MNQEKKRLSFWQIWNMSFGFLGIQFGFALQGGFMSRIFQTLGADKDTIPFLWIAAPLTGLLVQPIVGYLSDRTWHPKFGRRKPFFFIGAVLSTIALFFAPYSSALWMAAGSLWILDASINISMEPFRALVADKLPDSQRSYGFVVQTLIIGIGTWVASNLPWMMTQLGVPNTAAAGVVPDSVKYAFGIGAVVLFSSILYTILTTDEYPPEDLESFQKEKEASKGFLVGIKEIFRNIADMPAVMKKLGVVQFFSWFAFFTMWSFATPAITEHVFGATDTTSSIYNDAADSVGSYLGTYGLVSMVYALILAFIASKIRINRRLLHLVSLILGGFGFISIYFITEPWMLHLCFSLVGIAWASILSMPYAMLSSSVEPKKMGVYMGIFNMFIVIPQIVAALGGVNFLYKLLFGEAVINTMLLAGTFLILAGLSNLLITDKKAIHD</sequence>
<evidence type="ECO:0000259" key="7">
    <source>
        <dbReference type="PROSITE" id="PS50850"/>
    </source>
</evidence>
<dbReference type="GO" id="GO:0022857">
    <property type="term" value="F:transmembrane transporter activity"/>
    <property type="evidence" value="ECO:0007669"/>
    <property type="project" value="InterPro"/>
</dbReference>
<evidence type="ECO:0000256" key="6">
    <source>
        <dbReference type="SAM" id="Phobius"/>
    </source>
</evidence>
<feature type="transmembrane region" description="Helical" evidence="6">
    <location>
        <begin position="82"/>
        <end position="99"/>
    </location>
</feature>
<dbReference type="STRING" id="686796.SAMN04488104_101347"/>
<keyword evidence="3 6" id="KW-0812">Transmembrane</keyword>
<keyword evidence="9" id="KW-1185">Reference proteome</keyword>
<dbReference type="AlphaFoldDB" id="A0A1G6RL55"/>
<dbReference type="RefSeq" id="WP_240507804.1">
    <property type="nucleotide sequence ID" value="NZ_FNAC01000013.1"/>
</dbReference>
<feature type="transmembrane region" description="Helical" evidence="6">
    <location>
        <begin position="345"/>
        <end position="367"/>
    </location>
</feature>
<accession>A0A1G6RL55</accession>
<keyword evidence="4 6" id="KW-1133">Transmembrane helix</keyword>
<gene>
    <name evidence="8" type="ORF">SAMN04488104_101347</name>
</gene>
<evidence type="ECO:0000256" key="5">
    <source>
        <dbReference type="ARBA" id="ARBA00023136"/>
    </source>
</evidence>
<feature type="domain" description="Major facilitator superfamily (MFS) profile" evidence="7">
    <location>
        <begin position="242"/>
        <end position="441"/>
    </location>
</feature>